<evidence type="ECO:0000313" key="6">
    <source>
        <dbReference type="Proteomes" id="UP001597034"/>
    </source>
</evidence>
<dbReference type="AlphaFoldDB" id="A0ABD6DEM2"/>
<dbReference type="CDD" id="cd06464">
    <property type="entry name" value="ACD_sHsps-like"/>
    <property type="match status" value="1"/>
</dbReference>
<dbReference type="InterPro" id="IPR008978">
    <property type="entry name" value="HSP20-like_chaperone"/>
</dbReference>
<dbReference type="Proteomes" id="UP001597034">
    <property type="component" value="Unassembled WGS sequence"/>
</dbReference>
<feature type="domain" description="SHSP" evidence="4">
    <location>
        <begin position="22"/>
        <end position="143"/>
    </location>
</feature>
<feature type="compositionally biased region" description="Low complexity" evidence="3">
    <location>
        <begin position="158"/>
        <end position="170"/>
    </location>
</feature>
<dbReference type="PROSITE" id="PS01031">
    <property type="entry name" value="SHSP"/>
    <property type="match status" value="1"/>
</dbReference>
<protein>
    <submittedName>
        <fullName evidence="5">Hsp20/alpha crystallin family protein</fullName>
    </submittedName>
</protein>
<feature type="region of interest" description="Disordered" evidence="3">
    <location>
        <begin position="124"/>
        <end position="170"/>
    </location>
</feature>
<sequence length="170" mass="18164">MRIREFGRSVSNSVLRQIGRASSQVQENRPLPTDLLESDDAYLAVFDAPGATHADVQVRYDDGAVKVRIDRFREFHEGFDMRIPGRGMALDGHVRLPTDALVDAESATATLRKNGTLEVEVPKAVTAEDEGDVGGDTDTVTIAEPGDGDDDTDDASTDADASADAAADES</sequence>
<feature type="compositionally biased region" description="Acidic residues" evidence="3">
    <location>
        <begin position="146"/>
        <end position="157"/>
    </location>
</feature>
<accession>A0ABD6DEM2</accession>
<evidence type="ECO:0000256" key="2">
    <source>
        <dbReference type="RuleBase" id="RU003616"/>
    </source>
</evidence>
<proteinExistence type="inferred from homology"/>
<dbReference type="Pfam" id="PF00011">
    <property type="entry name" value="HSP20"/>
    <property type="match status" value="1"/>
</dbReference>
<reference evidence="5 6" key="1">
    <citation type="journal article" date="2019" name="Int. J. Syst. Evol. Microbiol.">
        <title>The Global Catalogue of Microorganisms (GCM) 10K type strain sequencing project: providing services to taxonomists for standard genome sequencing and annotation.</title>
        <authorList>
            <consortium name="The Broad Institute Genomics Platform"/>
            <consortium name="The Broad Institute Genome Sequencing Center for Infectious Disease"/>
            <person name="Wu L."/>
            <person name="Ma J."/>
        </authorList>
    </citation>
    <scope>NUCLEOTIDE SEQUENCE [LARGE SCALE GENOMIC DNA]</scope>
    <source>
        <strain evidence="5 6">CGMCC 1.10390</strain>
    </source>
</reference>
<dbReference type="RefSeq" id="WP_256400011.1">
    <property type="nucleotide sequence ID" value="NZ_JANHJR010000002.1"/>
</dbReference>
<name>A0ABD6DEM2_9EURY</name>
<comment type="similarity">
    <text evidence="1 2">Belongs to the small heat shock protein (HSP20) family.</text>
</comment>
<dbReference type="SUPFAM" id="SSF49764">
    <property type="entry name" value="HSP20-like chaperones"/>
    <property type="match status" value="1"/>
</dbReference>
<keyword evidence="6" id="KW-1185">Reference proteome</keyword>
<dbReference type="EMBL" id="JBHUDO010000001">
    <property type="protein sequence ID" value="MFD1644760.1"/>
    <property type="molecule type" value="Genomic_DNA"/>
</dbReference>
<dbReference type="InterPro" id="IPR002068">
    <property type="entry name" value="A-crystallin/Hsp20_dom"/>
</dbReference>
<comment type="caution">
    <text evidence="5">The sequence shown here is derived from an EMBL/GenBank/DDBJ whole genome shotgun (WGS) entry which is preliminary data.</text>
</comment>
<gene>
    <name evidence="5" type="ORF">ACFSBL_03600</name>
</gene>
<dbReference type="Gene3D" id="2.60.40.790">
    <property type="match status" value="1"/>
</dbReference>
<evidence type="ECO:0000259" key="4">
    <source>
        <dbReference type="PROSITE" id="PS01031"/>
    </source>
</evidence>
<evidence type="ECO:0000313" key="5">
    <source>
        <dbReference type="EMBL" id="MFD1644760.1"/>
    </source>
</evidence>
<evidence type="ECO:0000256" key="1">
    <source>
        <dbReference type="PROSITE-ProRule" id="PRU00285"/>
    </source>
</evidence>
<organism evidence="5 6">
    <name type="scientific">Haloarchaeobius litoreus</name>
    <dbReference type="NCBI Taxonomy" id="755306"/>
    <lineage>
        <taxon>Archaea</taxon>
        <taxon>Methanobacteriati</taxon>
        <taxon>Methanobacteriota</taxon>
        <taxon>Stenosarchaea group</taxon>
        <taxon>Halobacteria</taxon>
        <taxon>Halobacteriales</taxon>
        <taxon>Halorubellaceae</taxon>
        <taxon>Haloarchaeobius</taxon>
    </lineage>
</organism>
<evidence type="ECO:0000256" key="3">
    <source>
        <dbReference type="SAM" id="MobiDB-lite"/>
    </source>
</evidence>